<dbReference type="Pfam" id="PF17047">
    <property type="entry name" value="SMP_LBD"/>
    <property type="match status" value="1"/>
</dbReference>
<evidence type="ECO:0000256" key="10">
    <source>
        <dbReference type="ARBA" id="ARBA00023121"/>
    </source>
</evidence>
<protein>
    <submittedName>
        <fullName evidence="15">SMP-LTD domain-containing protein</fullName>
    </submittedName>
</protein>
<evidence type="ECO:0000256" key="7">
    <source>
        <dbReference type="ARBA" id="ARBA00022837"/>
    </source>
</evidence>
<evidence type="ECO:0000256" key="9">
    <source>
        <dbReference type="ARBA" id="ARBA00023055"/>
    </source>
</evidence>
<evidence type="ECO:0000256" key="4">
    <source>
        <dbReference type="ARBA" id="ARBA00022692"/>
    </source>
</evidence>
<accession>A0A0N4ZVL1</accession>
<dbReference type="InterPro" id="IPR056737">
    <property type="entry name" value="Beta-prop_ATRN-MKLN-like"/>
</dbReference>
<comment type="subcellular location">
    <subcellularLocation>
        <location evidence="1">Membrane</location>
    </subcellularLocation>
</comment>
<dbReference type="GO" id="GO:0008289">
    <property type="term" value="F:lipid binding"/>
    <property type="evidence" value="ECO:0007669"/>
    <property type="project" value="UniProtKB-KW"/>
</dbReference>
<keyword evidence="3" id="KW-0813">Transport</keyword>
<feature type="transmembrane region" description="Helical" evidence="12">
    <location>
        <begin position="34"/>
        <end position="51"/>
    </location>
</feature>
<keyword evidence="14" id="KW-1185">Reference proteome</keyword>
<evidence type="ECO:0000256" key="1">
    <source>
        <dbReference type="ARBA" id="ARBA00004370"/>
    </source>
</evidence>
<organism evidence="14 15">
    <name type="scientific">Parastrongyloides trichosuri</name>
    <name type="common">Possum-specific nematode worm</name>
    <dbReference type="NCBI Taxonomy" id="131310"/>
    <lineage>
        <taxon>Eukaryota</taxon>
        <taxon>Metazoa</taxon>
        <taxon>Ecdysozoa</taxon>
        <taxon>Nematoda</taxon>
        <taxon>Chromadorea</taxon>
        <taxon>Rhabditida</taxon>
        <taxon>Tylenchina</taxon>
        <taxon>Panagrolaimomorpha</taxon>
        <taxon>Strongyloidoidea</taxon>
        <taxon>Strongyloididae</taxon>
        <taxon>Parastrongyloides</taxon>
    </lineage>
</organism>
<evidence type="ECO:0000313" key="15">
    <source>
        <dbReference type="WBParaSite" id="PTRK_0001261400.1"/>
    </source>
</evidence>
<evidence type="ECO:0000256" key="2">
    <source>
        <dbReference type="ARBA" id="ARBA00022441"/>
    </source>
</evidence>
<feature type="transmembrane region" description="Helical" evidence="12">
    <location>
        <begin position="63"/>
        <end position="82"/>
    </location>
</feature>
<dbReference type="GO" id="GO:0006869">
    <property type="term" value="P:lipid transport"/>
    <property type="evidence" value="ECO:0007669"/>
    <property type="project" value="UniProtKB-KW"/>
</dbReference>
<evidence type="ECO:0000313" key="14">
    <source>
        <dbReference type="Proteomes" id="UP000038045"/>
    </source>
</evidence>
<dbReference type="AlphaFoldDB" id="A0A0N4ZVL1"/>
<dbReference type="InterPro" id="IPR006652">
    <property type="entry name" value="Kelch_1"/>
</dbReference>
<dbReference type="WBParaSite" id="PTRK_0001261400.1">
    <property type="protein sequence ID" value="PTRK_0001261400.1"/>
    <property type="gene ID" value="PTRK_0001261400"/>
</dbReference>
<keyword evidence="9" id="KW-0445">Lipid transport</keyword>
<keyword evidence="7" id="KW-0106">Calcium</keyword>
<keyword evidence="8 12" id="KW-1133">Transmembrane helix</keyword>
<dbReference type="CDD" id="cd21670">
    <property type="entry name" value="SMP_ESyt"/>
    <property type="match status" value="1"/>
</dbReference>
<reference evidence="15" key="1">
    <citation type="submission" date="2017-02" db="UniProtKB">
        <authorList>
            <consortium name="WormBaseParasite"/>
        </authorList>
    </citation>
    <scope>IDENTIFICATION</scope>
</reference>
<evidence type="ECO:0000259" key="13">
    <source>
        <dbReference type="PROSITE" id="PS51847"/>
    </source>
</evidence>
<dbReference type="STRING" id="131310.A0A0N4ZVL1"/>
<keyword evidence="10" id="KW-0446">Lipid-binding</keyword>
<evidence type="ECO:0000256" key="5">
    <source>
        <dbReference type="ARBA" id="ARBA00022723"/>
    </source>
</evidence>
<dbReference type="GO" id="GO:0016020">
    <property type="term" value="C:membrane"/>
    <property type="evidence" value="ECO:0007669"/>
    <property type="project" value="UniProtKB-SubCell"/>
</dbReference>
<keyword evidence="11 12" id="KW-0472">Membrane</keyword>
<sequence>MPSTEEIINENINKKINSKDITNIIVDKINQFPWIVWPVTFLSLVGIFRIVTPKGVSLNEVSLMFLVAIIILLIFTWLETVLRNQESNKIDLRLLQSFLTKNNKVKQINLINEVLKGFWPYITEYIAGVLKEKLEPTLKKEMPSIFGEFKFDFIDLGTKSVEIYPTKCEVDAKNVDKMEMEMNISYDGDGAIEVLLGKVLGGIEDISFRGKMKLVFEPIILTPPFIGEIEISFVESPILNLKMTGLGKLPGIGETVINIINKIIKSNIVYPKKVTIPIANEKKIKQSMSIKNMRDGIAEENETRISTTISTYGRVFLLGGETTNKKLSNNTYFDINSNNYYNAPTMIRQRKKFNAVYYNNKIFAFGGIYENKEQSYITGSMEVLELNKRRWKLLKTELFTPRHSFCCEVINDVVYALGGDNSERYLDSMEMFDFERQKWYHSVSMKSTNTAFASCVINGVIYTIGGVSSNSLSFFDHREGKWSVGKNIDDSRIYCTAHSLNNNIYVIGGYDDFREPYKSAIEIYDIRNKNWRMGSSMSTGRACHGSIMIDNIIQVYGGQTNKEEVLNSVEYYDIKKNTWKGGPKMINARTFFAIPKNY</sequence>
<feature type="domain" description="SMP-LTD" evidence="13">
    <location>
        <begin position="104"/>
        <end position="279"/>
    </location>
</feature>
<dbReference type="PROSITE" id="PS51847">
    <property type="entry name" value="SMP"/>
    <property type="match status" value="1"/>
</dbReference>
<keyword evidence="4 12" id="KW-0812">Transmembrane</keyword>
<dbReference type="Gene3D" id="2.120.10.80">
    <property type="entry name" value="Kelch-type beta propeller"/>
    <property type="match status" value="2"/>
</dbReference>
<name>A0A0N4ZVL1_PARTI</name>
<dbReference type="GO" id="GO:0046872">
    <property type="term" value="F:metal ion binding"/>
    <property type="evidence" value="ECO:0007669"/>
    <property type="project" value="UniProtKB-KW"/>
</dbReference>
<dbReference type="InterPro" id="IPR015915">
    <property type="entry name" value="Kelch-typ_b-propeller"/>
</dbReference>
<dbReference type="InterPro" id="IPR039010">
    <property type="entry name" value="Synaptotagmin_SMP"/>
</dbReference>
<evidence type="ECO:0000256" key="11">
    <source>
        <dbReference type="ARBA" id="ARBA00023136"/>
    </source>
</evidence>
<keyword evidence="2" id="KW-0880">Kelch repeat</keyword>
<dbReference type="InterPro" id="IPR031468">
    <property type="entry name" value="SMP_LBD"/>
</dbReference>
<evidence type="ECO:0000256" key="6">
    <source>
        <dbReference type="ARBA" id="ARBA00022737"/>
    </source>
</evidence>
<dbReference type="InterPro" id="IPR011043">
    <property type="entry name" value="Gal_Oxase/kelch_b-propeller"/>
</dbReference>
<keyword evidence="5" id="KW-0479">Metal-binding</keyword>
<dbReference type="Pfam" id="PF01344">
    <property type="entry name" value="Kelch_1"/>
    <property type="match status" value="1"/>
</dbReference>
<proteinExistence type="predicted"/>
<dbReference type="SUPFAM" id="SSF50965">
    <property type="entry name" value="Galactose oxidase, central domain"/>
    <property type="match status" value="1"/>
</dbReference>
<dbReference type="PANTHER" id="PTHR46344">
    <property type="entry name" value="OS02G0202900 PROTEIN"/>
    <property type="match status" value="1"/>
</dbReference>
<evidence type="ECO:0000256" key="12">
    <source>
        <dbReference type="SAM" id="Phobius"/>
    </source>
</evidence>
<dbReference type="Proteomes" id="UP000038045">
    <property type="component" value="Unplaced"/>
</dbReference>
<keyword evidence="6" id="KW-0677">Repeat</keyword>
<dbReference type="SMART" id="SM00612">
    <property type="entry name" value="Kelch"/>
    <property type="match status" value="6"/>
</dbReference>
<evidence type="ECO:0000256" key="8">
    <source>
        <dbReference type="ARBA" id="ARBA00022989"/>
    </source>
</evidence>
<dbReference type="PANTHER" id="PTHR46344:SF16">
    <property type="entry name" value="KELCH MOTIF FAMILY PROTEIN, EXPRESSED"/>
    <property type="match status" value="1"/>
</dbReference>
<dbReference type="Pfam" id="PF24981">
    <property type="entry name" value="Beta-prop_ATRN-LZTR1"/>
    <property type="match status" value="1"/>
</dbReference>
<evidence type="ECO:0000256" key="3">
    <source>
        <dbReference type="ARBA" id="ARBA00022448"/>
    </source>
</evidence>